<name>A0A1M5TLX2_9CLOT</name>
<evidence type="ECO:0000256" key="3">
    <source>
        <dbReference type="SAM" id="Phobius"/>
    </source>
</evidence>
<evidence type="ECO:0000313" key="4">
    <source>
        <dbReference type="EMBL" id="SHH51666.1"/>
    </source>
</evidence>
<sequence>MAVKGEKSKEKIKKQSRSLTRSEITLITAFIVLGGLYLSDRYVFAPKKEEISKVQETLEIRTQHYNALLADYNKMDELKRRIEDLKNRLLNMKMQLKSYISQEDIVLNLDKLSKDCKITLSNISLSTIQSLSLNEFNAKDNKPIESEENKSEAPIPETTTKQSDISKEDMVLTKAVQLNFEGSVKNVYDFLSQLEKKMDKIHITDISLTETIKKNEKRLSGSITVAYLAYAGKDDKEKYTLEVPHSEAKPNLFYEEGWGNDNINTDTYYSNFVLNLPSDKNDIVTFGKTYSEASKIFTESNGLAIDANFKIENVNGKYKCYYSLDKINTTLTESLVLKDDKIILLVKSHKANENTTKINLNIQNSTDKKVEVKIVDDDPKNPLITVKDRKGEITVK</sequence>
<evidence type="ECO:0000313" key="5">
    <source>
        <dbReference type="Proteomes" id="UP000184526"/>
    </source>
</evidence>
<dbReference type="EMBL" id="FQXP01000003">
    <property type="protein sequence ID" value="SHH51666.1"/>
    <property type="molecule type" value="Genomic_DNA"/>
</dbReference>
<accession>A0A1M5TLX2</accession>
<keyword evidence="3" id="KW-1133">Transmembrane helix</keyword>
<organism evidence="4 5">
    <name type="scientific">Clostridium collagenovorans DSM 3089</name>
    <dbReference type="NCBI Taxonomy" id="1121306"/>
    <lineage>
        <taxon>Bacteria</taxon>
        <taxon>Bacillati</taxon>
        <taxon>Bacillota</taxon>
        <taxon>Clostridia</taxon>
        <taxon>Eubacteriales</taxon>
        <taxon>Clostridiaceae</taxon>
        <taxon>Clostridium</taxon>
    </lineage>
</organism>
<keyword evidence="1" id="KW-0175">Coiled coil</keyword>
<evidence type="ECO:0000256" key="2">
    <source>
        <dbReference type="SAM" id="MobiDB-lite"/>
    </source>
</evidence>
<evidence type="ECO:0008006" key="6">
    <source>
        <dbReference type="Google" id="ProtNLM"/>
    </source>
</evidence>
<dbReference type="RefSeq" id="WP_072829961.1">
    <property type="nucleotide sequence ID" value="NZ_FQXP01000003.1"/>
</dbReference>
<feature type="region of interest" description="Disordered" evidence="2">
    <location>
        <begin position="143"/>
        <end position="164"/>
    </location>
</feature>
<keyword evidence="3" id="KW-0812">Transmembrane</keyword>
<keyword evidence="5" id="KW-1185">Reference proteome</keyword>
<gene>
    <name evidence="4" type="ORF">SAMN02745196_00634</name>
</gene>
<feature type="transmembrane region" description="Helical" evidence="3">
    <location>
        <begin position="21"/>
        <end position="38"/>
    </location>
</feature>
<dbReference type="Gene3D" id="3.30.70.60">
    <property type="match status" value="1"/>
</dbReference>
<proteinExistence type="predicted"/>
<feature type="coiled-coil region" evidence="1">
    <location>
        <begin position="68"/>
        <end position="102"/>
    </location>
</feature>
<reference evidence="4 5" key="1">
    <citation type="submission" date="2016-11" db="EMBL/GenBank/DDBJ databases">
        <authorList>
            <person name="Jaros S."/>
            <person name="Januszkiewicz K."/>
            <person name="Wedrychowicz H."/>
        </authorList>
    </citation>
    <scope>NUCLEOTIDE SEQUENCE [LARGE SCALE GENOMIC DNA]</scope>
    <source>
        <strain evidence="4 5">DSM 3089</strain>
    </source>
</reference>
<dbReference type="AlphaFoldDB" id="A0A1M5TLX2"/>
<protein>
    <recommendedName>
        <fullName evidence="6">Type IV pilus assembly protein PilO</fullName>
    </recommendedName>
</protein>
<evidence type="ECO:0000256" key="1">
    <source>
        <dbReference type="SAM" id="Coils"/>
    </source>
</evidence>
<dbReference type="InterPro" id="IPR014717">
    <property type="entry name" value="Transl_elong_EF1B/ribsomal_bS6"/>
</dbReference>
<keyword evidence="3" id="KW-0472">Membrane</keyword>
<dbReference type="STRING" id="1121306.SAMN02745196_00634"/>
<dbReference type="Proteomes" id="UP000184526">
    <property type="component" value="Unassembled WGS sequence"/>
</dbReference>